<dbReference type="AlphaFoldDB" id="A0A1X7MQC4"/>
<comment type="subunit">
    <text evidence="3">UreD, UreF and UreG form a complex that acts as a GTP-hydrolysis-dependent molecular chaperone, activating the urease apoprotein by helping to assemble the nickel containing metallocenter of UreC. The UreE protein probably delivers the nickel.</text>
</comment>
<dbReference type="GO" id="GO:0016151">
    <property type="term" value="F:nickel cation binding"/>
    <property type="evidence" value="ECO:0007669"/>
    <property type="project" value="UniProtKB-UniRule"/>
</dbReference>
<keyword evidence="2 3" id="KW-0143">Chaperone</keyword>
<dbReference type="Pfam" id="PF01774">
    <property type="entry name" value="UreD"/>
    <property type="match status" value="1"/>
</dbReference>
<keyword evidence="3" id="KW-0963">Cytoplasm</keyword>
<organism evidence="4 5">
    <name type="scientific">Mesorhizobium australicum</name>
    <dbReference type="NCBI Taxonomy" id="536018"/>
    <lineage>
        <taxon>Bacteria</taxon>
        <taxon>Pseudomonadati</taxon>
        <taxon>Pseudomonadota</taxon>
        <taxon>Alphaproteobacteria</taxon>
        <taxon>Hyphomicrobiales</taxon>
        <taxon>Phyllobacteriaceae</taxon>
        <taxon>Mesorhizobium</taxon>
    </lineage>
</organism>
<keyword evidence="3" id="KW-0996">Nickel insertion</keyword>
<accession>A0A1X7MQC4</accession>
<gene>
    <name evidence="3" type="primary">ureD</name>
    <name evidence="4" type="ORF">SAMN02982922_0160</name>
</gene>
<evidence type="ECO:0000256" key="1">
    <source>
        <dbReference type="ARBA" id="ARBA00007177"/>
    </source>
</evidence>
<dbReference type="PANTHER" id="PTHR33643:SF1">
    <property type="entry name" value="UREASE ACCESSORY PROTEIN D"/>
    <property type="match status" value="1"/>
</dbReference>
<dbReference type="HAMAP" id="MF_01384">
    <property type="entry name" value="UreD"/>
    <property type="match status" value="1"/>
</dbReference>
<evidence type="ECO:0000256" key="2">
    <source>
        <dbReference type="ARBA" id="ARBA00023186"/>
    </source>
</evidence>
<dbReference type="PANTHER" id="PTHR33643">
    <property type="entry name" value="UREASE ACCESSORY PROTEIN D"/>
    <property type="match status" value="1"/>
</dbReference>
<dbReference type="EMBL" id="FXBL01000002">
    <property type="protein sequence ID" value="SMH26327.1"/>
    <property type="molecule type" value="Genomic_DNA"/>
</dbReference>
<comment type="similarity">
    <text evidence="1 3">Belongs to the UreD family.</text>
</comment>
<dbReference type="InterPro" id="IPR002669">
    <property type="entry name" value="UreD"/>
</dbReference>
<reference evidence="5" key="1">
    <citation type="submission" date="2017-04" db="EMBL/GenBank/DDBJ databases">
        <authorList>
            <person name="Varghese N."/>
            <person name="Submissions S."/>
        </authorList>
    </citation>
    <scope>NUCLEOTIDE SEQUENCE [LARGE SCALE GENOMIC DNA]</scope>
    <source>
        <strain evidence="5">B5P</strain>
    </source>
</reference>
<evidence type="ECO:0000313" key="5">
    <source>
        <dbReference type="Proteomes" id="UP000193083"/>
    </source>
</evidence>
<protein>
    <recommendedName>
        <fullName evidence="3">Urease accessory protein UreD</fullName>
    </recommendedName>
</protein>
<dbReference type="GO" id="GO:0005737">
    <property type="term" value="C:cytoplasm"/>
    <property type="evidence" value="ECO:0007669"/>
    <property type="project" value="UniProtKB-SubCell"/>
</dbReference>
<sequence length="284" mass="30216">MAARHRGRLDLAFSRSGDRTVLSQRIFTYPFTMTRAYYRDAAPKGMASVVLQSVSSSLSPGDRLRQRLVAHAGAAAYITTQGATVVHGSAERRECAERLEIVAEEGSLLEYMSDLRILFPGAILSQEARIRLGLGATVVFCEGIASHDPSGGQRPFGNFRTVTLIEDEDGHILAMDCGRLPGTSRAVAGGGRFAAYGTLFVATRRPPAELKRLADAIAADVGAVDVYGAASLLPNDCGVSVRFAASDGRGLRRGIVAGWQATRRHLFGGSPGLLGQALWQPMAG</sequence>
<keyword evidence="5" id="KW-1185">Reference proteome</keyword>
<evidence type="ECO:0000256" key="3">
    <source>
        <dbReference type="HAMAP-Rule" id="MF_01384"/>
    </source>
</evidence>
<comment type="function">
    <text evidence="3">Required for maturation of urease via the functional incorporation of the urease nickel metallocenter.</text>
</comment>
<name>A0A1X7MQC4_9HYPH</name>
<dbReference type="OrthoDB" id="9807968at2"/>
<proteinExistence type="inferred from homology"/>
<comment type="subcellular location">
    <subcellularLocation>
        <location evidence="3">Cytoplasm</location>
    </subcellularLocation>
</comment>
<evidence type="ECO:0000313" key="4">
    <source>
        <dbReference type="EMBL" id="SMH26327.1"/>
    </source>
</evidence>
<dbReference type="Proteomes" id="UP000193083">
    <property type="component" value="Unassembled WGS sequence"/>
</dbReference>